<evidence type="ECO:0000256" key="3">
    <source>
        <dbReference type="ARBA" id="ARBA00023239"/>
    </source>
</evidence>
<sequence>MNASAARTGLRAHVGTPAPKIGTFVFEFVVPGIGQILKAAGADFAVLDMEHTGFGFDTARAAVKFMQAGDLPGIVRVPSKAYDHIARAMDIGADGIMVPMVSSVEQALQAVRAVKYFPDGHRGVAMGLAHERYRMTGGSLAERFAAQNARTLVILQIEDGAGAAAADQIAALDGVDVLWVGHNDLSVSLRNPGAFDDPAFVAAEAQTIAACRRHGKSAGRLARDPAEAALFVTRGYDWVSVAGDVMLLQSALADGIAKVRPR</sequence>
<dbReference type="EMBL" id="VDUZ01000007">
    <property type="protein sequence ID" value="TXL78271.1"/>
    <property type="molecule type" value="Genomic_DNA"/>
</dbReference>
<dbReference type="PANTHER" id="PTHR30502:SF0">
    <property type="entry name" value="PHOSPHOENOLPYRUVATE CARBOXYLASE FAMILY PROTEIN"/>
    <property type="match status" value="1"/>
</dbReference>
<accession>A0A5C8PR90</accession>
<dbReference type="Pfam" id="PF03328">
    <property type="entry name" value="HpcH_HpaI"/>
    <property type="match status" value="1"/>
</dbReference>
<evidence type="ECO:0000259" key="4">
    <source>
        <dbReference type="Pfam" id="PF03328"/>
    </source>
</evidence>
<dbReference type="GO" id="GO:0005737">
    <property type="term" value="C:cytoplasm"/>
    <property type="evidence" value="ECO:0007669"/>
    <property type="project" value="TreeGrafter"/>
</dbReference>
<evidence type="ECO:0000313" key="6">
    <source>
        <dbReference type="Proteomes" id="UP000321638"/>
    </source>
</evidence>
<dbReference type="SUPFAM" id="SSF51621">
    <property type="entry name" value="Phosphoenolpyruvate/pyruvate domain"/>
    <property type="match status" value="1"/>
</dbReference>
<dbReference type="OrthoDB" id="9802624at2"/>
<evidence type="ECO:0000256" key="2">
    <source>
        <dbReference type="ARBA" id="ARBA00022723"/>
    </source>
</evidence>
<keyword evidence="6" id="KW-1185">Reference proteome</keyword>
<feature type="domain" description="HpcH/HpaI aldolase/citrate lyase" evidence="4">
    <location>
        <begin position="35"/>
        <end position="249"/>
    </location>
</feature>
<dbReference type="GO" id="GO:0046872">
    <property type="term" value="F:metal ion binding"/>
    <property type="evidence" value="ECO:0007669"/>
    <property type="project" value="UniProtKB-KW"/>
</dbReference>
<keyword evidence="3" id="KW-0456">Lyase</keyword>
<dbReference type="Proteomes" id="UP000321638">
    <property type="component" value="Unassembled WGS sequence"/>
</dbReference>
<gene>
    <name evidence="5" type="ORF">FHP25_07965</name>
</gene>
<evidence type="ECO:0000256" key="1">
    <source>
        <dbReference type="ARBA" id="ARBA00005568"/>
    </source>
</evidence>
<comment type="similarity">
    <text evidence="1">Belongs to the HpcH/HpaI aldolase family.</text>
</comment>
<dbReference type="AlphaFoldDB" id="A0A5C8PR90"/>
<organism evidence="5 6">
    <name type="scientific">Vineibacter terrae</name>
    <dbReference type="NCBI Taxonomy" id="2586908"/>
    <lineage>
        <taxon>Bacteria</taxon>
        <taxon>Pseudomonadati</taxon>
        <taxon>Pseudomonadota</taxon>
        <taxon>Alphaproteobacteria</taxon>
        <taxon>Hyphomicrobiales</taxon>
        <taxon>Vineibacter</taxon>
    </lineage>
</organism>
<dbReference type="InterPro" id="IPR015813">
    <property type="entry name" value="Pyrv/PenolPyrv_kinase-like_dom"/>
</dbReference>
<reference evidence="5 6" key="1">
    <citation type="submission" date="2019-06" db="EMBL/GenBank/DDBJ databases">
        <title>New taxonomy in bacterial strain CC-CFT640, isolated from vineyard.</title>
        <authorList>
            <person name="Lin S.-Y."/>
            <person name="Tsai C.-F."/>
            <person name="Young C.-C."/>
        </authorList>
    </citation>
    <scope>NUCLEOTIDE SEQUENCE [LARGE SCALE GENOMIC DNA]</scope>
    <source>
        <strain evidence="5 6">CC-CFT640</strain>
    </source>
</reference>
<evidence type="ECO:0000313" key="5">
    <source>
        <dbReference type="EMBL" id="TXL78271.1"/>
    </source>
</evidence>
<name>A0A5C8PR90_9HYPH</name>
<proteinExistence type="inferred from homology"/>
<dbReference type="Gene3D" id="3.20.20.60">
    <property type="entry name" value="Phosphoenolpyruvate-binding domains"/>
    <property type="match status" value="1"/>
</dbReference>
<dbReference type="PANTHER" id="PTHR30502">
    <property type="entry name" value="2-KETO-3-DEOXY-L-RHAMNONATE ALDOLASE"/>
    <property type="match status" value="1"/>
</dbReference>
<dbReference type="InterPro" id="IPR005000">
    <property type="entry name" value="Aldolase/citrate-lyase_domain"/>
</dbReference>
<keyword evidence="2" id="KW-0479">Metal-binding</keyword>
<comment type="caution">
    <text evidence="5">The sequence shown here is derived from an EMBL/GenBank/DDBJ whole genome shotgun (WGS) entry which is preliminary data.</text>
</comment>
<dbReference type="InterPro" id="IPR050251">
    <property type="entry name" value="HpcH-HpaI_aldolase"/>
</dbReference>
<dbReference type="GO" id="GO:0016832">
    <property type="term" value="F:aldehyde-lyase activity"/>
    <property type="evidence" value="ECO:0007669"/>
    <property type="project" value="TreeGrafter"/>
</dbReference>
<dbReference type="InterPro" id="IPR040442">
    <property type="entry name" value="Pyrv_kinase-like_dom_sf"/>
</dbReference>
<protein>
    <submittedName>
        <fullName evidence="5">Hpch/hpai aldolase</fullName>
    </submittedName>
</protein>